<evidence type="ECO:0000313" key="4">
    <source>
        <dbReference type="EMBL" id="RXJ50189.1"/>
    </source>
</evidence>
<evidence type="ECO:0000256" key="2">
    <source>
        <dbReference type="SAM" id="SignalP"/>
    </source>
</evidence>
<dbReference type="OrthoDB" id="9811934at2"/>
<dbReference type="InterPro" id="IPR052918">
    <property type="entry name" value="Motility_Chemotaxis_Reg"/>
</dbReference>
<evidence type="ECO:0000256" key="1">
    <source>
        <dbReference type="ARBA" id="ARBA00022729"/>
    </source>
</evidence>
<comment type="caution">
    <text evidence="4">The sequence shown here is derived from an EMBL/GenBank/DDBJ whole genome shotgun (WGS) entry which is preliminary data.</text>
</comment>
<dbReference type="InterPro" id="IPR011042">
    <property type="entry name" value="6-blade_b-propeller_TolB-like"/>
</dbReference>
<dbReference type="PANTHER" id="PTHR35580">
    <property type="entry name" value="CELL SURFACE GLYCOPROTEIN (S-LAYER PROTEIN)-LIKE PROTEIN"/>
    <property type="match status" value="1"/>
</dbReference>
<dbReference type="Gene3D" id="2.120.10.30">
    <property type="entry name" value="TolB, C-terminal domain"/>
    <property type="match status" value="1"/>
</dbReference>
<dbReference type="Pfam" id="PF18962">
    <property type="entry name" value="Por_Secre_tail"/>
    <property type="match status" value="1"/>
</dbReference>
<reference evidence="4 5" key="1">
    <citation type="submission" date="2019-01" db="EMBL/GenBank/DDBJ databases">
        <title>Genome sequence of the Antarctic species Gelidibacter gilvus ACAM 158(T).</title>
        <authorList>
            <person name="Bowman J.P."/>
        </authorList>
    </citation>
    <scope>NUCLEOTIDE SEQUENCE [LARGE SCALE GENOMIC DNA]</scope>
    <source>
        <strain evidence="4 5">IC158</strain>
    </source>
</reference>
<feature type="chain" id="PRO_5020812412" evidence="2">
    <location>
        <begin position="22"/>
        <end position="546"/>
    </location>
</feature>
<dbReference type="RefSeq" id="WP_129017158.1">
    <property type="nucleotide sequence ID" value="NZ_SDDZ01000004.1"/>
</dbReference>
<dbReference type="PANTHER" id="PTHR35580:SF1">
    <property type="entry name" value="PHYTASE-LIKE DOMAIN-CONTAINING PROTEIN"/>
    <property type="match status" value="1"/>
</dbReference>
<keyword evidence="5" id="KW-1185">Reference proteome</keyword>
<feature type="domain" description="Secretion system C-terminal sorting" evidence="3">
    <location>
        <begin position="473"/>
        <end position="544"/>
    </location>
</feature>
<sequence length="546" mass="59048">MRKLLIAILCCSLWNTSNGQAPTFDWAFATGGLYGTLYNGSMILDNLGNIYSVGHFNGGPVDFDPGSDVLNLTSVGETDIYITKFNASGNFIWAKRFGGTEKDEGAGIAVDGSGNVYFTGNFKGVVDFDPGTDVFNLTSNGSSDIFVCKLDPDGNFLWAKQMGGISDESGRAIAVDGSGDVYVTGEFQDTVDFYPGNGTSVLTSTGKTDIFICKLSTSGAFQWVKQIGSTEYDRGEALLIDNTSNIFLTGSFTGTVDFDPGAGVTELTSPSLTGASGFILKLNATGDFEWVTNLQNNISGNAVTTDITGNIYVGGGGPGIGIVKLSATGDITWDKFLPGFNCAARSIVVDVLGNVYTTGSFRGNVDFDPSEGTVIFDSGYGWDAYINKFDASGNYIWAYQLGGPTQRNYGTAMVLDASGSIYASGYFRSEIDFDPGPNTFNLKSEFNYNTYLLKWNQETAGIDDQTRGLEISVYPNPTKGNLSIEFKTLQKWVKVKVFSITGQLLMEKQFQDLINLPLEIRQPQGIYLLEVIDNYGQKRTTKLIKY</sequence>
<dbReference type="InterPro" id="IPR026444">
    <property type="entry name" value="Secre_tail"/>
</dbReference>
<dbReference type="AlphaFoldDB" id="A0A4Q0XHF0"/>
<dbReference type="SUPFAM" id="SSF101898">
    <property type="entry name" value="NHL repeat"/>
    <property type="match status" value="1"/>
</dbReference>
<organism evidence="4 5">
    <name type="scientific">Gelidibacter gilvus</name>
    <dbReference type="NCBI Taxonomy" id="59602"/>
    <lineage>
        <taxon>Bacteria</taxon>
        <taxon>Pseudomonadati</taxon>
        <taxon>Bacteroidota</taxon>
        <taxon>Flavobacteriia</taxon>
        <taxon>Flavobacteriales</taxon>
        <taxon>Flavobacteriaceae</taxon>
        <taxon>Gelidibacter</taxon>
    </lineage>
</organism>
<keyword evidence="1 2" id="KW-0732">Signal</keyword>
<feature type="signal peptide" evidence="2">
    <location>
        <begin position="1"/>
        <end position="21"/>
    </location>
</feature>
<accession>A0A4Q0XHF0</accession>
<dbReference type="Proteomes" id="UP000289792">
    <property type="component" value="Unassembled WGS sequence"/>
</dbReference>
<dbReference type="NCBIfam" id="TIGR04183">
    <property type="entry name" value="Por_Secre_tail"/>
    <property type="match status" value="1"/>
</dbReference>
<gene>
    <name evidence="4" type="ORF">ESZ48_09410</name>
</gene>
<dbReference type="EMBL" id="SDDZ01000004">
    <property type="protein sequence ID" value="RXJ50189.1"/>
    <property type="molecule type" value="Genomic_DNA"/>
</dbReference>
<protein>
    <submittedName>
        <fullName evidence="4">T9SS type A sorting domain-containing protein</fullName>
    </submittedName>
</protein>
<name>A0A4Q0XHF0_9FLAO</name>
<dbReference type="InterPro" id="IPR010620">
    <property type="entry name" value="SBBP_repeat"/>
</dbReference>
<dbReference type="Pfam" id="PF06739">
    <property type="entry name" value="SBBP"/>
    <property type="match status" value="2"/>
</dbReference>
<evidence type="ECO:0000313" key="5">
    <source>
        <dbReference type="Proteomes" id="UP000289792"/>
    </source>
</evidence>
<evidence type="ECO:0000259" key="3">
    <source>
        <dbReference type="Pfam" id="PF18962"/>
    </source>
</evidence>
<proteinExistence type="predicted"/>